<dbReference type="EMBL" id="GL945440">
    <property type="protein sequence ID" value="EGO20737.1"/>
    <property type="molecule type" value="Genomic_DNA"/>
</dbReference>
<dbReference type="GeneID" id="18820953"/>
<dbReference type="KEGG" id="sla:SERLADRAFT_477191"/>
<dbReference type="HOGENOM" id="CLU_2943214_0_0_1"/>
<dbReference type="AlphaFoldDB" id="F8P8I1"/>
<protein>
    <submittedName>
        <fullName evidence="1">Uncharacterized protein</fullName>
    </submittedName>
</protein>
<name>F8P8I1_SERL9</name>
<proteinExistence type="predicted"/>
<evidence type="ECO:0000313" key="1">
    <source>
        <dbReference type="EMBL" id="EGO20737.1"/>
    </source>
</evidence>
<dbReference type="RefSeq" id="XP_007322703.1">
    <property type="nucleotide sequence ID" value="XM_007322641.1"/>
</dbReference>
<dbReference type="Proteomes" id="UP000008064">
    <property type="component" value="Unassembled WGS sequence"/>
</dbReference>
<accession>F8P8I1</accession>
<reference evidence="1" key="1">
    <citation type="submission" date="2011-04" db="EMBL/GenBank/DDBJ databases">
        <title>Evolution of plant cell wall degrading machinery underlies the functional diversity of forest fungi.</title>
        <authorList>
            <consortium name="US DOE Joint Genome Institute (JGI-PGF)"/>
            <person name="Eastwood D.C."/>
            <person name="Floudas D."/>
            <person name="Binder M."/>
            <person name="Majcherczyk A."/>
            <person name="Schneider P."/>
            <person name="Aerts A."/>
            <person name="Asiegbu F.O."/>
            <person name="Baker S.E."/>
            <person name="Barry K."/>
            <person name="Bendiksby M."/>
            <person name="Blumentritt M."/>
            <person name="Coutinho P.M."/>
            <person name="Cullen D."/>
            <person name="Cullen D."/>
            <person name="Gathman A."/>
            <person name="Goodell B."/>
            <person name="Henrissat B."/>
            <person name="Ihrmark K."/>
            <person name="Kauserud H."/>
            <person name="Kohler A."/>
            <person name="LaButti K."/>
            <person name="Lapidus A."/>
            <person name="Lavin J.L."/>
            <person name="Lee Y.-H."/>
            <person name="Lindquist E."/>
            <person name="Lilly W."/>
            <person name="Lucas S."/>
            <person name="Morin E."/>
            <person name="Murat C."/>
            <person name="Oguiza J.A."/>
            <person name="Park J."/>
            <person name="Pisabarro A.G."/>
            <person name="Riley R."/>
            <person name="Rosling A."/>
            <person name="Salamov A."/>
            <person name="Schmidt O."/>
            <person name="Schmutz J."/>
            <person name="Skrede I."/>
            <person name="Stenlid J."/>
            <person name="Wiebenga A."/>
            <person name="Xie X."/>
            <person name="Kues U."/>
            <person name="Hibbett D.S."/>
            <person name="Hoffmeister D."/>
            <person name="Hogberg N."/>
            <person name="Martin F."/>
            <person name="Grigoriev I.V."/>
            <person name="Watkinson S.C."/>
        </authorList>
    </citation>
    <scope>NUCLEOTIDE SEQUENCE</scope>
    <source>
        <strain evidence="1">S7.9</strain>
    </source>
</reference>
<gene>
    <name evidence="1" type="ORF">SERLADRAFT_477191</name>
</gene>
<sequence>MPVSALGRMYGKRVDKNSDDARYFYGVSRERRLNHTHLFMEDRTRNDRHEGTSAITIFFP</sequence>
<organism>
    <name type="scientific">Serpula lacrymans var. lacrymans (strain S7.9)</name>
    <name type="common">Dry rot fungus</name>
    <dbReference type="NCBI Taxonomy" id="578457"/>
    <lineage>
        <taxon>Eukaryota</taxon>
        <taxon>Fungi</taxon>
        <taxon>Dikarya</taxon>
        <taxon>Basidiomycota</taxon>
        <taxon>Agaricomycotina</taxon>
        <taxon>Agaricomycetes</taxon>
        <taxon>Agaricomycetidae</taxon>
        <taxon>Boletales</taxon>
        <taxon>Coniophorineae</taxon>
        <taxon>Serpulaceae</taxon>
        <taxon>Serpula</taxon>
    </lineage>
</organism>